<evidence type="ECO:0000313" key="3">
    <source>
        <dbReference type="Proteomes" id="UP001205105"/>
    </source>
</evidence>
<proteinExistence type="predicted"/>
<sequence>MEGARAEGEHGYHFQESELPRHAKDKFESMSNKDLKTWLQDKGADTSSAVEREDLLEMARKMESGAGDK</sequence>
<dbReference type="InterPro" id="IPR018803">
    <property type="entry name" value="Ish1/Msc1-like"/>
</dbReference>
<dbReference type="Pfam" id="PF10281">
    <property type="entry name" value="Ish1"/>
    <property type="match status" value="1"/>
</dbReference>
<evidence type="ECO:0000256" key="1">
    <source>
        <dbReference type="SAM" id="MobiDB-lite"/>
    </source>
</evidence>
<accession>A0AAD5E0Y7</accession>
<dbReference type="AlphaFoldDB" id="A0AAD5E0Y7"/>
<gene>
    <name evidence="2" type="ORF">COHA_000128</name>
</gene>
<reference evidence="2" key="1">
    <citation type="submission" date="2020-11" db="EMBL/GenBank/DDBJ databases">
        <title>Chlorella ohadii genome sequencing and assembly.</title>
        <authorList>
            <person name="Murik O."/>
            <person name="Treves H."/>
            <person name="Kedem I."/>
            <person name="Shotland Y."/>
            <person name="Kaplan A."/>
        </authorList>
    </citation>
    <scope>NUCLEOTIDE SEQUENCE</scope>
    <source>
        <strain evidence="2">1</strain>
    </source>
</reference>
<dbReference type="EMBL" id="JADXDR010000003">
    <property type="protein sequence ID" value="KAI7846418.1"/>
    <property type="molecule type" value="Genomic_DNA"/>
</dbReference>
<protein>
    <submittedName>
        <fullName evidence="2">Uncharacterized protein</fullName>
    </submittedName>
</protein>
<keyword evidence="3" id="KW-1185">Reference proteome</keyword>
<name>A0AAD5E0Y7_9CHLO</name>
<feature type="region of interest" description="Disordered" evidence="1">
    <location>
        <begin position="1"/>
        <end position="28"/>
    </location>
</feature>
<evidence type="ECO:0000313" key="2">
    <source>
        <dbReference type="EMBL" id="KAI7846418.1"/>
    </source>
</evidence>
<organism evidence="2 3">
    <name type="scientific">Chlorella ohadii</name>
    <dbReference type="NCBI Taxonomy" id="2649997"/>
    <lineage>
        <taxon>Eukaryota</taxon>
        <taxon>Viridiplantae</taxon>
        <taxon>Chlorophyta</taxon>
        <taxon>core chlorophytes</taxon>
        <taxon>Trebouxiophyceae</taxon>
        <taxon>Chlorellales</taxon>
        <taxon>Chlorellaceae</taxon>
        <taxon>Chlorella clade</taxon>
        <taxon>Chlorella</taxon>
    </lineage>
</organism>
<comment type="caution">
    <text evidence="2">The sequence shown here is derived from an EMBL/GenBank/DDBJ whole genome shotgun (WGS) entry which is preliminary data.</text>
</comment>
<dbReference type="Proteomes" id="UP001205105">
    <property type="component" value="Unassembled WGS sequence"/>
</dbReference>